<accession>A0A0J1BGY5</accession>
<sequence>MDRHTLKIANRENHVRHDMVIATHGFLSNGQSLDPIADLLTMAGYECSVWEYPSLRGSILSHASRLTGLIQEAMARPDIRRIHFVAHSMGGIIVRAAIAQSRMETLAKNQCGRLLMLAPPNKGSWLTRFPLGPFASQFPQLVELSEKEDSLVNQLPRLHRFDVGVIAAQNDWIVSQTATHLEGQMDHAVVPTSHQRLVQHPLAIEMTLRFLERGQLHERVDHETAGPTIPFQPLPHSNANANANTVTEHSASNRRRAA</sequence>
<dbReference type="InterPro" id="IPR029058">
    <property type="entry name" value="AB_hydrolase_fold"/>
</dbReference>
<dbReference type="STRING" id="595434.RISK_002449"/>
<dbReference type="Proteomes" id="UP000036367">
    <property type="component" value="Unassembled WGS sequence"/>
</dbReference>
<feature type="region of interest" description="Disordered" evidence="1">
    <location>
        <begin position="225"/>
        <end position="258"/>
    </location>
</feature>
<dbReference type="PANTHER" id="PTHR37946:SF1">
    <property type="entry name" value="SLL1969 PROTEIN"/>
    <property type="match status" value="1"/>
</dbReference>
<dbReference type="Pfam" id="PF05057">
    <property type="entry name" value="DUF676"/>
    <property type="match status" value="1"/>
</dbReference>
<gene>
    <name evidence="3" type="ORF">RISK_002449</name>
</gene>
<dbReference type="InterPro" id="IPR007751">
    <property type="entry name" value="DUF676_lipase-like"/>
</dbReference>
<evidence type="ECO:0000256" key="1">
    <source>
        <dbReference type="SAM" id="MobiDB-lite"/>
    </source>
</evidence>
<feature type="domain" description="DUF676" evidence="2">
    <location>
        <begin position="19"/>
        <end position="114"/>
    </location>
</feature>
<evidence type="ECO:0000313" key="4">
    <source>
        <dbReference type="Proteomes" id="UP000036367"/>
    </source>
</evidence>
<dbReference type="RefSeq" id="WP_047814083.1">
    <property type="nucleotide sequence ID" value="NZ_LECT01000017.1"/>
</dbReference>
<dbReference type="Gene3D" id="3.40.50.1820">
    <property type="entry name" value="alpha/beta hydrolase"/>
    <property type="match status" value="1"/>
</dbReference>
<name>A0A0J1BGY5_RHOIS</name>
<feature type="compositionally biased region" description="Polar residues" evidence="1">
    <location>
        <begin position="235"/>
        <end position="250"/>
    </location>
</feature>
<dbReference type="AlphaFoldDB" id="A0A0J1BGY5"/>
<organism evidence="3 4">
    <name type="scientific">Rhodopirellula islandica</name>
    <dbReference type="NCBI Taxonomy" id="595434"/>
    <lineage>
        <taxon>Bacteria</taxon>
        <taxon>Pseudomonadati</taxon>
        <taxon>Planctomycetota</taxon>
        <taxon>Planctomycetia</taxon>
        <taxon>Pirellulales</taxon>
        <taxon>Pirellulaceae</taxon>
        <taxon>Rhodopirellula</taxon>
    </lineage>
</organism>
<evidence type="ECO:0000313" key="3">
    <source>
        <dbReference type="EMBL" id="KLU05817.1"/>
    </source>
</evidence>
<proteinExistence type="predicted"/>
<dbReference type="PATRIC" id="fig|595434.4.peg.2337"/>
<dbReference type="PANTHER" id="PTHR37946">
    <property type="entry name" value="SLL1969 PROTEIN"/>
    <property type="match status" value="1"/>
</dbReference>
<evidence type="ECO:0000259" key="2">
    <source>
        <dbReference type="Pfam" id="PF05057"/>
    </source>
</evidence>
<protein>
    <submittedName>
        <fullName evidence="3">ATP/GTP-binding protein</fullName>
    </submittedName>
</protein>
<comment type="caution">
    <text evidence="3">The sequence shown here is derived from an EMBL/GenBank/DDBJ whole genome shotgun (WGS) entry which is preliminary data.</text>
</comment>
<reference evidence="3" key="1">
    <citation type="submission" date="2015-05" db="EMBL/GenBank/DDBJ databases">
        <title>Permanent draft genome of Rhodopirellula islandicus K833.</title>
        <authorList>
            <person name="Kizina J."/>
            <person name="Richter M."/>
            <person name="Glockner F.O."/>
            <person name="Harder J."/>
        </authorList>
    </citation>
    <scope>NUCLEOTIDE SEQUENCE [LARGE SCALE GENOMIC DNA]</scope>
    <source>
        <strain evidence="3">K833</strain>
    </source>
</reference>
<dbReference type="SUPFAM" id="SSF53474">
    <property type="entry name" value="alpha/beta-Hydrolases"/>
    <property type="match status" value="1"/>
</dbReference>
<dbReference type="EMBL" id="LECT01000017">
    <property type="protein sequence ID" value="KLU05817.1"/>
    <property type="molecule type" value="Genomic_DNA"/>
</dbReference>
<dbReference type="OrthoDB" id="556502at2"/>
<keyword evidence="4" id="KW-1185">Reference proteome</keyword>